<sequence length="204" mass="21453">MKLVVVTAGLTQPSSTRLLADRLAEAAVRRLAGHEPDVRVIELRELAGDVANAFVTGFPNARLRAALDAVTEADALIAVTPIFSGSYSGLFKSFFDVLDNTALTGKPVLVAATGGTARHSLALEHALRPLFAYLRAVVVPTAVYAAAEDWGGGQDAFTDGLGERVERAAAELAGLLTHRVPAAADAGEEVVPFKEQLAALRPKR</sequence>
<evidence type="ECO:0000256" key="2">
    <source>
        <dbReference type="ARBA" id="ARBA00022643"/>
    </source>
</evidence>
<dbReference type="InterPro" id="IPR029039">
    <property type="entry name" value="Flavoprotein-like_sf"/>
</dbReference>
<evidence type="ECO:0000313" key="5">
    <source>
        <dbReference type="EMBL" id="SEU06212.1"/>
    </source>
</evidence>
<dbReference type="OrthoDB" id="1643408at2"/>
<evidence type="ECO:0000259" key="4">
    <source>
        <dbReference type="Pfam" id="PF03358"/>
    </source>
</evidence>
<organism evidence="5 6">
    <name type="scientific">Nonomuraea wenchangensis</name>
    <dbReference type="NCBI Taxonomy" id="568860"/>
    <lineage>
        <taxon>Bacteria</taxon>
        <taxon>Bacillati</taxon>
        <taxon>Actinomycetota</taxon>
        <taxon>Actinomycetes</taxon>
        <taxon>Streptosporangiales</taxon>
        <taxon>Streptosporangiaceae</taxon>
        <taxon>Nonomuraea</taxon>
    </lineage>
</organism>
<dbReference type="InterPro" id="IPR023932">
    <property type="entry name" value="CE1759_FMN_reduct"/>
</dbReference>
<dbReference type="Pfam" id="PF03358">
    <property type="entry name" value="FMN_red"/>
    <property type="match status" value="1"/>
</dbReference>
<dbReference type="AlphaFoldDB" id="A0A1I0J8K1"/>
<dbReference type="SUPFAM" id="SSF52218">
    <property type="entry name" value="Flavoproteins"/>
    <property type="match status" value="1"/>
</dbReference>
<evidence type="ECO:0000256" key="1">
    <source>
        <dbReference type="ARBA" id="ARBA00022630"/>
    </source>
</evidence>
<keyword evidence="6" id="KW-1185">Reference proteome</keyword>
<dbReference type="InterPro" id="IPR005025">
    <property type="entry name" value="FMN_Rdtase-like_dom"/>
</dbReference>
<dbReference type="GO" id="GO:0016491">
    <property type="term" value="F:oxidoreductase activity"/>
    <property type="evidence" value="ECO:0007669"/>
    <property type="project" value="UniProtKB-KW"/>
</dbReference>
<proteinExistence type="predicted"/>
<keyword evidence="1" id="KW-0285">Flavoprotein</keyword>
<feature type="domain" description="NADPH-dependent FMN reductase-like" evidence="4">
    <location>
        <begin position="1"/>
        <end position="150"/>
    </location>
</feature>
<dbReference type="Gene3D" id="3.40.50.360">
    <property type="match status" value="1"/>
</dbReference>
<dbReference type="PANTHER" id="PTHR43408">
    <property type="entry name" value="FMN REDUCTASE (NADPH)"/>
    <property type="match status" value="1"/>
</dbReference>
<keyword evidence="2" id="KW-0288">FMN</keyword>
<dbReference type="STRING" id="568860.SAMN05421811_105523"/>
<protein>
    <submittedName>
        <fullName evidence="5">FMN reductase</fullName>
    </submittedName>
</protein>
<gene>
    <name evidence="5" type="ORF">SAMN05421811_105523</name>
</gene>
<accession>A0A1I0J8K1</accession>
<reference evidence="5 6" key="1">
    <citation type="submission" date="2016-10" db="EMBL/GenBank/DDBJ databases">
        <authorList>
            <person name="de Groot N.N."/>
        </authorList>
    </citation>
    <scope>NUCLEOTIDE SEQUENCE [LARGE SCALE GENOMIC DNA]</scope>
    <source>
        <strain evidence="5 6">CGMCC 4.5598</strain>
    </source>
</reference>
<keyword evidence="3" id="KW-0560">Oxidoreductase</keyword>
<dbReference type="Proteomes" id="UP000199361">
    <property type="component" value="Unassembled WGS sequence"/>
</dbReference>
<dbReference type="NCBIfam" id="TIGR04037">
    <property type="entry name" value="LLM_duo_CE1759"/>
    <property type="match status" value="1"/>
</dbReference>
<dbReference type="InterPro" id="IPR051814">
    <property type="entry name" value="NAD(P)H-dep_FMN_reductase"/>
</dbReference>
<dbReference type="PANTHER" id="PTHR43408:SF2">
    <property type="entry name" value="FMN REDUCTASE (NADPH)"/>
    <property type="match status" value="1"/>
</dbReference>
<dbReference type="RefSeq" id="WP_091082669.1">
    <property type="nucleotide sequence ID" value="NZ_FOHX01000005.1"/>
</dbReference>
<evidence type="ECO:0000313" key="6">
    <source>
        <dbReference type="Proteomes" id="UP000199361"/>
    </source>
</evidence>
<name>A0A1I0J8K1_9ACTN</name>
<dbReference type="EMBL" id="FOHX01000005">
    <property type="protein sequence ID" value="SEU06212.1"/>
    <property type="molecule type" value="Genomic_DNA"/>
</dbReference>
<evidence type="ECO:0000256" key="3">
    <source>
        <dbReference type="ARBA" id="ARBA00023002"/>
    </source>
</evidence>